<sequence length="456" mass="50410">MIGLMVIGMLILTGCQYTTTPADLLLSPQSTPENAKLASAVRDALPVRAKLALPVQEASNAAVNKTDIDGDGEQEAIVTFVNENDTEQVMVLKQDGSGRWKKWFTFDESSSYGIDLLRVVDLDQDGQPELLIGWNQYGEPQHNLAVYHINDLYNGDKLPGPIAELPYDSLGIGDVDGNGELELVLIQLNREQMKASVHVHAIHEGSIEEIASAPLNGNVNSYYNLAIGKIANGRTGILADASLGAHSSSTVMLAWVDGRLSKIYPQPRASGEVVENNARQTVGGDGNGDGILDINVTLEAPGQAADLPYSELLWLEQYKQWDGAGEFQVVQERYIDSTDGYELRFPAEWRNNYTVRLTILREVRQLGVDYYNQQTGDRAELFAIEPVPLSNWNEEEQELQDGSRTMTVLAKAGGFVYAAVWSEAPDNWTEESKKDYDKLQLDEAKLKQVFKLLPQH</sequence>
<dbReference type="AlphaFoldDB" id="A0A916ZDH6"/>
<dbReference type="Gene3D" id="2.130.10.130">
    <property type="entry name" value="Integrin alpha, N-terminal"/>
    <property type="match status" value="1"/>
</dbReference>
<dbReference type="Proteomes" id="UP000612456">
    <property type="component" value="Unassembled WGS sequence"/>
</dbReference>
<reference evidence="2" key="2">
    <citation type="submission" date="2020-09" db="EMBL/GenBank/DDBJ databases">
        <authorList>
            <person name="Sun Q."/>
            <person name="Zhou Y."/>
        </authorList>
    </citation>
    <scope>NUCLEOTIDE SEQUENCE</scope>
    <source>
        <strain evidence="2">CGMCC 1.15178</strain>
    </source>
</reference>
<keyword evidence="3" id="KW-1185">Reference proteome</keyword>
<dbReference type="SUPFAM" id="SSF69318">
    <property type="entry name" value="Integrin alpha N-terminal domain"/>
    <property type="match status" value="1"/>
</dbReference>
<evidence type="ECO:0000256" key="1">
    <source>
        <dbReference type="ARBA" id="ARBA00022729"/>
    </source>
</evidence>
<evidence type="ECO:0000313" key="2">
    <source>
        <dbReference type="EMBL" id="GGD88064.1"/>
    </source>
</evidence>
<dbReference type="InterPro" id="IPR028994">
    <property type="entry name" value="Integrin_alpha_N"/>
</dbReference>
<gene>
    <name evidence="2" type="ORF">GCM10010911_53180</name>
</gene>
<dbReference type="InterPro" id="IPR013517">
    <property type="entry name" value="FG-GAP"/>
</dbReference>
<name>A0A916ZDH6_9BACL</name>
<keyword evidence="1" id="KW-0732">Signal</keyword>
<accession>A0A916ZDH6</accession>
<evidence type="ECO:0008006" key="4">
    <source>
        <dbReference type="Google" id="ProtNLM"/>
    </source>
</evidence>
<proteinExistence type="predicted"/>
<dbReference type="RefSeq" id="WP_188996778.1">
    <property type="nucleotide sequence ID" value="NZ_BMHP01000004.1"/>
</dbReference>
<organism evidence="2 3">
    <name type="scientific">Paenibacillus nasutitermitis</name>
    <dbReference type="NCBI Taxonomy" id="1652958"/>
    <lineage>
        <taxon>Bacteria</taxon>
        <taxon>Bacillati</taxon>
        <taxon>Bacillota</taxon>
        <taxon>Bacilli</taxon>
        <taxon>Bacillales</taxon>
        <taxon>Paenibacillaceae</taxon>
        <taxon>Paenibacillus</taxon>
    </lineage>
</organism>
<dbReference type="EMBL" id="BMHP01000004">
    <property type="protein sequence ID" value="GGD88064.1"/>
    <property type="molecule type" value="Genomic_DNA"/>
</dbReference>
<dbReference type="Pfam" id="PF13517">
    <property type="entry name" value="FG-GAP_3"/>
    <property type="match status" value="1"/>
</dbReference>
<comment type="caution">
    <text evidence="2">The sequence shown here is derived from an EMBL/GenBank/DDBJ whole genome shotgun (WGS) entry which is preliminary data.</text>
</comment>
<reference evidence="2" key="1">
    <citation type="journal article" date="2014" name="Int. J. Syst. Evol. Microbiol.">
        <title>Complete genome sequence of Corynebacterium casei LMG S-19264T (=DSM 44701T), isolated from a smear-ripened cheese.</title>
        <authorList>
            <consortium name="US DOE Joint Genome Institute (JGI-PGF)"/>
            <person name="Walter F."/>
            <person name="Albersmeier A."/>
            <person name="Kalinowski J."/>
            <person name="Ruckert C."/>
        </authorList>
    </citation>
    <scope>NUCLEOTIDE SEQUENCE</scope>
    <source>
        <strain evidence="2">CGMCC 1.15178</strain>
    </source>
</reference>
<evidence type="ECO:0000313" key="3">
    <source>
        <dbReference type="Proteomes" id="UP000612456"/>
    </source>
</evidence>
<protein>
    <recommendedName>
        <fullName evidence="4">VCBS repeat-containing protein</fullName>
    </recommendedName>
</protein>